<keyword evidence="2" id="KW-1133">Transmembrane helix</keyword>
<proteinExistence type="predicted"/>
<dbReference type="InterPro" id="IPR009571">
    <property type="entry name" value="SUR7/Rim9-like_fungi"/>
</dbReference>
<dbReference type="PANTHER" id="PTHR36414:SF1">
    <property type="entry name" value="PROTEIN SUR7"/>
    <property type="match status" value="1"/>
</dbReference>
<dbReference type="AlphaFoldDB" id="A0AAD9Z9T2"/>
<accession>A0AAD9Z9T2</accession>
<evidence type="ECO:0008006" key="5">
    <source>
        <dbReference type="Google" id="ProtNLM"/>
    </source>
</evidence>
<protein>
    <recommendedName>
        <fullName evidence="5">SUR7-domain-containing protein</fullName>
    </recommendedName>
</protein>
<feature type="compositionally biased region" description="Basic and acidic residues" evidence="1">
    <location>
        <begin position="247"/>
        <end position="271"/>
    </location>
</feature>
<evidence type="ECO:0000256" key="2">
    <source>
        <dbReference type="SAM" id="Phobius"/>
    </source>
</evidence>
<dbReference type="GO" id="GO:0005886">
    <property type="term" value="C:plasma membrane"/>
    <property type="evidence" value="ECO:0007669"/>
    <property type="project" value="InterPro"/>
</dbReference>
<evidence type="ECO:0000313" key="3">
    <source>
        <dbReference type="EMBL" id="KAK3174035.1"/>
    </source>
</evidence>
<dbReference type="PANTHER" id="PTHR36414">
    <property type="entry name" value="PROTEIN SUR7"/>
    <property type="match status" value="1"/>
</dbReference>
<feature type="transmembrane region" description="Helical" evidence="2">
    <location>
        <begin position="157"/>
        <end position="182"/>
    </location>
</feature>
<dbReference type="EMBL" id="JASNWA010000006">
    <property type="protein sequence ID" value="KAK3174035.1"/>
    <property type="molecule type" value="Genomic_DNA"/>
</dbReference>
<evidence type="ECO:0000256" key="1">
    <source>
        <dbReference type="SAM" id="MobiDB-lite"/>
    </source>
</evidence>
<dbReference type="GO" id="GO:0031505">
    <property type="term" value="P:fungal-type cell wall organization"/>
    <property type="evidence" value="ECO:0007669"/>
    <property type="project" value="TreeGrafter"/>
</dbReference>
<dbReference type="GO" id="GO:0032185">
    <property type="term" value="P:septin cytoskeleton organization"/>
    <property type="evidence" value="ECO:0007669"/>
    <property type="project" value="TreeGrafter"/>
</dbReference>
<dbReference type="Proteomes" id="UP001276659">
    <property type="component" value="Unassembled WGS sequence"/>
</dbReference>
<dbReference type="Pfam" id="PF06687">
    <property type="entry name" value="SUR7"/>
    <property type="match status" value="1"/>
</dbReference>
<keyword evidence="2" id="KW-0472">Membrane</keyword>
<feature type="transmembrane region" description="Helical" evidence="2">
    <location>
        <begin position="21"/>
        <end position="48"/>
    </location>
</feature>
<feature type="transmembrane region" description="Helical" evidence="2">
    <location>
        <begin position="202"/>
        <end position="225"/>
    </location>
</feature>
<keyword evidence="2" id="KW-0812">Transmembrane</keyword>
<dbReference type="GO" id="GO:0030866">
    <property type="term" value="P:cortical actin cytoskeleton organization"/>
    <property type="evidence" value="ECO:0007669"/>
    <property type="project" value="TreeGrafter"/>
</dbReference>
<dbReference type="GO" id="GO:0006897">
    <property type="term" value="P:endocytosis"/>
    <property type="evidence" value="ECO:0007669"/>
    <property type="project" value="TreeGrafter"/>
</dbReference>
<reference evidence="3" key="1">
    <citation type="submission" date="2022-11" db="EMBL/GenBank/DDBJ databases">
        <title>Chromosomal genome sequence assembly and mating type (MAT) locus characterization of the leprose asexual lichenized fungus Lepraria neglecta (Nyl.) Erichsen.</title>
        <authorList>
            <person name="Allen J.L."/>
            <person name="Pfeffer B."/>
        </authorList>
    </citation>
    <scope>NUCLEOTIDE SEQUENCE</scope>
    <source>
        <strain evidence="3">Allen 5258</strain>
    </source>
</reference>
<sequence>MPASKLRSHPITRNTPNAVSGPILGLVSLVLIGGGLLLTLLILIGGAVNKNPTNQFYFLQAATTGIPGAAATTRWTFWNACSVTNGRNSCPTVHPAYPFDPARNFGTTTGVPTQFIGTHRYYYLTRFMFAFVLIGGFFGACSLFLGLLALCSRIGSFLSSAMCSVALFFQTLTAALMTAAFVKGRNNFKSNGMDASLGKDAFGFMWAAVACYFIAMVLLCAGGAASGSSSGGKRGGGKMFFGRKQKTTRDRGSFIDKETAVDGERSSFTRA</sequence>
<gene>
    <name evidence="3" type="ORF">OEA41_001279</name>
</gene>
<dbReference type="GO" id="GO:0045121">
    <property type="term" value="C:membrane raft"/>
    <property type="evidence" value="ECO:0007669"/>
    <property type="project" value="TreeGrafter"/>
</dbReference>
<name>A0AAD9Z9T2_9LECA</name>
<comment type="caution">
    <text evidence="3">The sequence shown here is derived from an EMBL/GenBank/DDBJ whole genome shotgun (WGS) entry which is preliminary data.</text>
</comment>
<dbReference type="GO" id="GO:0005938">
    <property type="term" value="C:cell cortex"/>
    <property type="evidence" value="ECO:0007669"/>
    <property type="project" value="TreeGrafter"/>
</dbReference>
<feature type="region of interest" description="Disordered" evidence="1">
    <location>
        <begin position="227"/>
        <end position="271"/>
    </location>
</feature>
<feature type="compositionally biased region" description="Gly residues" evidence="1">
    <location>
        <begin position="229"/>
        <end position="239"/>
    </location>
</feature>
<keyword evidence="4" id="KW-1185">Reference proteome</keyword>
<feature type="transmembrane region" description="Helical" evidence="2">
    <location>
        <begin position="127"/>
        <end position="150"/>
    </location>
</feature>
<evidence type="ECO:0000313" key="4">
    <source>
        <dbReference type="Proteomes" id="UP001276659"/>
    </source>
</evidence>
<organism evidence="3 4">
    <name type="scientific">Lepraria neglecta</name>
    <dbReference type="NCBI Taxonomy" id="209136"/>
    <lineage>
        <taxon>Eukaryota</taxon>
        <taxon>Fungi</taxon>
        <taxon>Dikarya</taxon>
        <taxon>Ascomycota</taxon>
        <taxon>Pezizomycotina</taxon>
        <taxon>Lecanoromycetes</taxon>
        <taxon>OSLEUM clade</taxon>
        <taxon>Lecanoromycetidae</taxon>
        <taxon>Lecanorales</taxon>
        <taxon>Lecanorineae</taxon>
        <taxon>Stereocaulaceae</taxon>
        <taxon>Lepraria</taxon>
    </lineage>
</organism>